<protein>
    <recommendedName>
        <fullName evidence="6">WAT1-related protein</fullName>
    </recommendedName>
</protein>
<comment type="similarity">
    <text evidence="2 6">Belongs to the drug/metabolite transporter (DMT) superfamily. Plant drug/metabolite exporter (P-DME) (TC 2.A.7.4) family.</text>
</comment>
<dbReference type="Proteomes" id="UP001179952">
    <property type="component" value="Unassembled WGS sequence"/>
</dbReference>
<dbReference type="GO" id="GO:0016020">
    <property type="term" value="C:membrane"/>
    <property type="evidence" value="ECO:0007669"/>
    <property type="project" value="UniProtKB-SubCell"/>
</dbReference>
<feature type="transmembrane region" description="Helical" evidence="6">
    <location>
        <begin position="130"/>
        <end position="149"/>
    </location>
</feature>
<evidence type="ECO:0000313" key="9">
    <source>
        <dbReference type="Proteomes" id="UP001179952"/>
    </source>
</evidence>
<feature type="domain" description="EamA" evidence="7">
    <location>
        <begin position="8"/>
        <end position="131"/>
    </location>
</feature>
<reference evidence="8" key="1">
    <citation type="journal article" date="2023" name="Nat. Commun.">
        <title>Diploid and tetraploid genomes of Acorus and the evolution of monocots.</title>
        <authorList>
            <person name="Ma L."/>
            <person name="Liu K.W."/>
            <person name="Li Z."/>
            <person name="Hsiao Y.Y."/>
            <person name="Qi Y."/>
            <person name="Fu T."/>
            <person name="Tang G.D."/>
            <person name="Zhang D."/>
            <person name="Sun W.H."/>
            <person name="Liu D.K."/>
            <person name="Li Y."/>
            <person name="Chen G.Z."/>
            <person name="Liu X.D."/>
            <person name="Liao X.Y."/>
            <person name="Jiang Y.T."/>
            <person name="Yu X."/>
            <person name="Hao Y."/>
            <person name="Huang J."/>
            <person name="Zhao X.W."/>
            <person name="Ke S."/>
            <person name="Chen Y.Y."/>
            <person name="Wu W.L."/>
            <person name="Hsu J.L."/>
            <person name="Lin Y.F."/>
            <person name="Huang M.D."/>
            <person name="Li C.Y."/>
            <person name="Huang L."/>
            <person name="Wang Z.W."/>
            <person name="Zhao X."/>
            <person name="Zhong W.Y."/>
            <person name="Peng D.H."/>
            <person name="Ahmad S."/>
            <person name="Lan S."/>
            <person name="Zhang J.S."/>
            <person name="Tsai W.C."/>
            <person name="Van de Peer Y."/>
            <person name="Liu Z.J."/>
        </authorList>
    </citation>
    <scope>NUCLEOTIDE SEQUENCE</scope>
    <source>
        <strain evidence="8">SCP</strain>
    </source>
</reference>
<keyword evidence="5 6" id="KW-0472">Membrane</keyword>
<dbReference type="PANTHER" id="PTHR31218">
    <property type="entry name" value="WAT1-RELATED PROTEIN"/>
    <property type="match status" value="1"/>
</dbReference>
<feature type="transmembrane region" description="Helical" evidence="6">
    <location>
        <begin position="68"/>
        <end position="90"/>
    </location>
</feature>
<evidence type="ECO:0000313" key="8">
    <source>
        <dbReference type="EMBL" id="KAK1264153.1"/>
    </source>
</evidence>
<feature type="transmembrane region" description="Helical" evidence="6">
    <location>
        <begin position="96"/>
        <end position="118"/>
    </location>
</feature>
<dbReference type="InterPro" id="IPR037185">
    <property type="entry name" value="EmrE-like"/>
</dbReference>
<proteinExistence type="inferred from homology"/>
<reference evidence="8" key="2">
    <citation type="submission" date="2023-06" db="EMBL/GenBank/DDBJ databases">
        <authorList>
            <person name="Ma L."/>
            <person name="Liu K.-W."/>
            <person name="Li Z."/>
            <person name="Hsiao Y.-Y."/>
            <person name="Qi Y."/>
            <person name="Fu T."/>
            <person name="Tang G."/>
            <person name="Zhang D."/>
            <person name="Sun W.-H."/>
            <person name="Liu D.-K."/>
            <person name="Li Y."/>
            <person name="Chen G.-Z."/>
            <person name="Liu X.-D."/>
            <person name="Liao X.-Y."/>
            <person name="Jiang Y.-T."/>
            <person name="Yu X."/>
            <person name="Hao Y."/>
            <person name="Huang J."/>
            <person name="Zhao X.-W."/>
            <person name="Ke S."/>
            <person name="Chen Y.-Y."/>
            <person name="Wu W.-L."/>
            <person name="Hsu J.-L."/>
            <person name="Lin Y.-F."/>
            <person name="Huang M.-D."/>
            <person name="Li C.-Y."/>
            <person name="Huang L."/>
            <person name="Wang Z.-W."/>
            <person name="Zhao X."/>
            <person name="Zhong W.-Y."/>
            <person name="Peng D.-H."/>
            <person name="Ahmad S."/>
            <person name="Lan S."/>
            <person name="Zhang J.-S."/>
            <person name="Tsai W.-C."/>
            <person name="Van De Peer Y."/>
            <person name="Liu Z.-J."/>
        </authorList>
    </citation>
    <scope>NUCLEOTIDE SEQUENCE</scope>
    <source>
        <strain evidence="8">SCP</strain>
        <tissue evidence="8">Leaves</tissue>
    </source>
</reference>
<feature type="transmembrane region" description="Helical" evidence="6">
    <location>
        <begin position="7"/>
        <end position="28"/>
    </location>
</feature>
<gene>
    <name evidence="8" type="ORF">QJS04_geneDACA008655</name>
</gene>
<comment type="subcellular location">
    <subcellularLocation>
        <location evidence="1 6">Membrane</location>
        <topology evidence="1 6">Multi-pass membrane protein</topology>
    </subcellularLocation>
</comment>
<sequence>MKIKKLYLALIVIQSLYAGMFILSKAAFNEGMSTFVFAFYRQFLATIFLIPIALIFERKTAPPLLFTTFFKMFLLALIGITASFNIYGLALNHTSATLASATTNMIPVIIFFLSILLGMETVSLKKASGIAKLSGVALCAGGAITIAFYKGPFLRSFNHHHVSIHHNSSPTHAATANPTREWIEGTFLMVLSNTTWSIYLVLQGNVMKHYPSKLLFTALQSLCSAVQSFFVALVFERDLSRWRIGLDISLLAVAYSGIVISGVAFYLQNWCIGKKGPVFLAMSTPLSLLMTIVVSSVALGEVITLGSALGGALMVGGLYGFLWGKSKEQKDIRLAVHDNKESIKEKEKEASVSQEL</sequence>
<dbReference type="Pfam" id="PF00892">
    <property type="entry name" value="EamA"/>
    <property type="match status" value="2"/>
</dbReference>
<feature type="domain" description="EamA" evidence="7">
    <location>
        <begin position="185"/>
        <end position="321"/>
    </location>
</feature>
<feature type="transmembrane region" description="Helical" evidence="6">
    <location>
        <begin position="214"/>
        <end position="235"/>
    </location>
</feature>
<evidence type="ECO:0000256" key="2">
    <source>
        <dbReference type="ARBA" id="ARBA00007635"/>
    </source>
</evidence>
<feature type="transmembrane region" description="Helical" evidence="6">
    <location>
        <begin position="34"/>
        <end position="56"/>
    </location>
</feature>
<dbReference type="AlphaFoldDB" id="A0AAV9AJ44"/>
<evidence type="ECO:0000256" key="4">
    <source>
        <dbReference type="ARBA" id="ARBA00022989"/>
    </source>
</evidence>
<evidence type="ECO:0000259" key="7">
    <source>
        <dbReference type="Pfam" id="PF00892"/>
    </source>
</evidence>
<feature type="transmembrane region" description="Helical" evidence="6">
    <location>
        <begin position="182"/>
        <end position="202"/>
    </location>
</feature>
<dbReference type="SUPFAM" id="SSF103481">
    <property type="entry name" value="Multidrug resistance efflux transporter EmrE"/>
    <property type="match status" value="2"/>
</dbReference>
<feature type="transmembrane region" description="Helical" evidence="6">
    <location>
        <begin position="305"/>
        <end position="324"/>
    </location>
</feature>
<feature type="transmembrane region" description="Helical" evidence="6">
    <location>
        <begin position="279"/>
        <end position="299"/>
    </location>
</feature>
<evidence type="ECO:0000256" key="1">
    <source>
        <dbReference type="ARBA" id="ARBA00004141"/>
    </source>
</evidence>
<name>A0AAV9AJ44_ACOGR</name>
<organism evidence="8 9">
    <name type="scientific">Acorus gramineus</name>
    <name type="common">Dwarf sweet flag</name>
    <dbReference type="NCBI Taxonomy" id="55184"/>
    <lineage>
        <taxon>Eukaryota</taxon>
        <taxon>Viridiplantae</taxon>
        <taxon>Streptophyta</taxon>
        <taxon>Embryophyta</taxon>
        <taxon>Tracheophyta</taxon>
        <taxon>Spermatophyta</taxon>
        <taxon>Magnoliopsida</taxon>
        <taxon>Liliopsida</taxon>
        <taxon>Acoraceae</taxon>
        <taxon>Acorus</taxon>
    </lineage>
</organism>
<comment type="caution">
    <text evidence="8">The sequence shown here is derived from an EMBL/GenBank/DDBJ whole genome shotgun (WGS) entry which is preliminary data.</text>
</comment>
<dbReference type="EMBL" id="JAUJYN010000009">
    <property type="protein sequence ID" value="KAK1264153.1"/>
    <property type="molecule type" value="Genomic_DNA"/>
</dbReference>
<evidence type="ECO:0000256" key="6">
    <source>
        <dbReference type="RuleBase" id="RU363077"/>
    </source>
</evidence>
<dbReference type="InterPro" id="IPR030184">
    <property type="entry name" value="WAT1-related"/>
</dbReference>
<feature type="transmembrane region" description="Helical" evidence="6">
    <location>
        <begin position="247"/>
        <end position="267"/>
    </location>
</feature>
<keyword evidence="4 6" id="KW-1133">Transmembrane helix</keyword>
<evidence type="ECO:0000256" key="3">
    <source>
        <dbReference type="ARBA" id="ARBA00022692"/>
    </source>
</evidence>
<keyword evidence="3 6" id="KW-0812">Transmembrane</keyword>
<evidence type="ECO:0000256" key="5">
    <source>
        <dbReference type="ARBA" id="ARBA00023136"/>
    </source>
</evidence>
<dbReference type="InterPro" id="IPR000620">
    <property type="entry name" value="EamA_dom"/>
</dbReference>
<accession>A0AAV9AJ44</accession>
<keyword evidence="9" id="KW-1185">Reference proteome</keyword>
<dbReference type="GO" id="GO:0022857">
    <property type="term" value="F:transmembrane transporter activity"/>
    <property type="evidence" value="ECO:0007669"/>
    <property type="project" value="InterPro"/>
</dbReference>